<dbReference type="Proteomes" id="UP001642520">
    <property type="component" value="Unassembled WGS sequence"/>
</dbReference>
<name>A0ABP1N879_XYLVO</name>
<protein>
    <recommendedName>
        <fullName evidence="13">Odorant receptor</fullName>
    </recommendedName>
</protein>
<evidence type="ECO:0000256" key="8">
    <source>
        <dbReference type="ARBA" id="ARBA00023170"/>
    </source>
</evidence>
<organism evidence="11 12">
    <name type="scientific">Xylocopa violacea</name>
    <name type="common">Violet carpenter bee</name>
    <name type="synonym">Apis violacea</name>
    <dbReference type="NCBI Taxonomy" id="135666"/>
    <lineage>
        <taxon>Eukaryota</taxon>
        <taxon>Metazoa</taxon>
        <taxon>Ecdysozoa</taxon>
        <taxon>Arthropoda</taxon>
        <taxon>Hexapoda</taxon>
        <taxon>Insecta</taxon>
        <taxon>Pterygota</taxon>
        <taxon>Neoptera</taxon>
        <taxon>Endopterygota</taxon>
        <taxon>Hymenoptera</taxon>
        <taxon>Apocrita</taxon>
        <taxon>Aculeata</taxon>
        <taxon>Apoidea</taxon>
        <taxon>Anthophila</taxon>
        <taxon>Apidae</taxon>
        <taxon>Xylocopa</taxon>
        <taxon>Xylocopa</taxon>
    </lineage>
</organism>
<evidence type="ECO:0000256" key="9">
    <source>
        <dbReference type="ARBA" id="ARBA00023224"/>
    </source>
</evidence>
<feature type="transmembrane region" description="Helical" evidence="10">
    <location>
        <begin position="339"/>
        <end position="363"/>
    </location>
</feature>
<keyword evidence="8" id="KW-0675">Receptor</keyword>
<evidence type="ECO:0000256" key="4">
    <source>
        <dbReference type="ARBA" id="ARBA00022692"/>
    </source>
</evidence>
<feature type="transmembrane region" description="Helical" evidence="10">
    <location>
        <begin position="87"/>
        <end position="106"/>
    </location>
</feature>
<evidence type="ECO:0000256" key="10">
    <source>
        <dbReference type="SAM" id="Phobius"/>
    </source>
</evidence>
<dbReference type="PANTHER" id="PTHR21137">
    <property type="entry name" value="ODORANT RECEPTOR"/>
    <property type="match status" value="1"/>
</dbReference>
<dbReference type="Pfam" id="PF02949">
    <property type="entry name" value="7tm_6"/>
    <property type="match status" value="2"/>
</dbReference>
<keyword evidence="3" id="KW-0716">Sensory transduction</keyword>
<keyword evidence="5" id="KW-0552">Olfaction</keyword>
<feature type="transmembrane region" description="Helical" evidence="10">
    <location>
        <begin position="574"/>
        <end position="592"/>
    </location>
</feature>
<evidence type="ECO:0008006" key="13">
    <source>
        <dbReference type="Google" id="ProtNLM"/>
    </source>
</evidence>
<dbReference type="InterPro" id="IPR004117">
    <property type="entry name" value="7tm6_olfct_rcpt"/>
</dbReference>
<gene>
    <name evidence="11" type="ORF">XYLVIOL_LOCUS2301</name>
</gene>
<evidence type="ECO:0000256" key="1">
    <source>
        <dbReference type="ARBA" id="ARBA00004651"/>
    </source>
</evidence>
<proteinExistence type="predicted"/>
<evidence type="ECO:0000256" key="7">
    <source>
        <dbReference type="ARBA" id="ARBA00023136"/>
    </source>
</evidence>
<feature type="transmembrane region" description="Helical" evidence="10">
    <location>
        <begin position="144"/>
        <end position="163"/>
    </location>
</feature>
<keyword evidence="7 10" id="KW-0472">Membrane</keyword>
<comment type="subcellular location">
    <subcellularLocation>
        <location evidence="1">Cell membrane</location>
        <topology evidence="1">Multi-pass membrane protein</topology>
    </subcellularLocation>
</comment>
<keyword evidence="12" id="KW-1185">Reference proteome</keyword>
<feature type="transmembrane region" description="Helical" evidence="10">
    <location>
        <begin position="375"/>
        <end position="396"/>
    </location>
</feature>
<dbReference type="PANTHER" id="PTHR21137:SF35">
    <property type="entry name" value="ODORANT RECEPTOR 19A-RELATED"/>
    <property type="match status" value="1"/>
</dbReference>
<comment type="caution">
    <text evidence="11">The sequence shown here is derived from an EMBL/GenBank/DDBJ whole genome shotgun (WGS) entry which is preliminary data.</text>
</comment>
<evidence type="ECO:0000313" key="12">
    <source>
        <dbReference type="Proteomes" id="UP001642520"/>
    </source>
</evidence>
<feature type="transmembrane region" description="Helical" evidence="10">
    <location>
        <begin position="201"/>
        <end position="229"/>
    </location>
</feature>
<feature type="transmembrane region" description="Helical" evidence="10">
    <location>
        <begin position="432"/>
        <end position="450"/>
    </location>
</feature>
<evidence type="ECO:0000256" key="2">
    <source>
        <dbReference type="ARBA" id="ARBA00022475"/>
    </source>
</evidence>
<dbReference type="EMBL" id="CAXAJV020001287">
    <property type="protein sequence ID" value="CAL7936662.1"/>
    <property type="molecule type" value="Genomic_DNA"/>
</dbReference>
<keyword evidence="9" id="KW-0807">Transducer</keyword>
<evidence type="ECO:0000256" key="3">
    <source>
        <dbReference type="ARBA" id="ARBA00022606"/>
    </source>
</evidence>
<keyword evidence="4 10" id="KW-0812">Transmembrane</keyword>
<keyword evidence="6 10" id="KW-1133">Transmembrane helix</keyword>
<evidence type="ECO:0000256" key="5">
    <source>
        <dbReference type="ARBA" id="ARBA00022725"/>
    </source>
</evidence>
<evidence type="ECO:0000313" key="11">
    <source>
        <dbReference type="EMBL" id="CAL7936662.1"/>
    </source>
</evidence>
<evidence type="ECO:0000256" key="6">
    <source>
        <dbReference type="ARBA" id="ARBA00022989"/>
    </source>
</evidence>
<feature type="transmembrane region" description="Helical" evidence="10">
    <location>
        <begin position="53"/>
        <end position="75"/>
    </location>
</feature>
<accession>A0ABP1N879</accession>
<sequence length="682" mass="78403">MEKQGQANASVEAEREYQKNVDLSIQWSRWLLKLLGVWPMFNKSTRMAKCISCLINIACVCMISFLFVPCAIFFLVEVKDLYNKIRLIGPLSFFVMSYMKYYLLVLHGDDIRECVERIKRDWRSTRYIEDRNVMVVYAKYGRELIAICTFIVYCSFTFFYLIIPLTAGRTVVEGENLTFISLAFPFTKLIVDTRYSPANEIVYSIQIFTGFVVNLITPAACSLAIVFAVHACGQMQILMNWLEHLVHGRSDMSNVVDDRIASTVNQHVRILKYDNCIKGILKELPSITILRRSVNATHVTMEQDYLRNVNLSIQWNRWLLTPLDVWPNARKNSRARRCLSWLIGVVCYCLISFEFVSCLMFVVAEQENVKGKIRLVGPLIFFAMTFVKYFLLTFHVDDIRECIERIEWDWKHARHLEDRNVMIAYANYGTKLASVCTFFVYCSFAFYYLIRPISMGRTVVEEENLTFIPMAFPFPKLIADVRYSPANEIVYSVQVLTGVLIHLITAAACSLAAVFALHACGQMKVLTIWLEHLVDGRSDVSDTVDERIASIVGQHVRILKFLALTEKALQQISFVEFVGCTVVLCLIGYYIIMCVKIGEATYMINWYQLSGNKKLCCILFIAMSNSSIKFTAGNMVELSINTFSNVSNELPFRLASRINERLSHEQVVKTSMAFFNMLRAMM</sequence>
<reference evidence="11 12" key="1">
    <citation type="submission" date="2024-08" db="EMBL/GenBank/DDBJ databases">
        <authorList>
            <person name="Will J Nash"/>
            <person name="Angela Man"/>
            <person name="Seanna McTaggart"/>
            <person name="Kendall Baker"/>
            <person name="Tom Barker"/>
            <person name="Leah Catchpole"/>
            <person name="Alex Durrant"/>
            <person name="Karim Gharbi"/>
            <person name="Naomi Irish"/>
            <person name="Gemy Kaithakottil"/>
            <person name="Debby Ku"/>
            <person name="Aaliyah Providence"/>
            <person name="Felix Shaw"/>
            <person name="David Swarbreck"/>
            <person name="Chris Watkins"/>
            <person name="Ann M. McCartney"/>
            <person name="Giulio Formenti"/>
            <person name="Alice Mouton"/>
            <person name="Noel Vella"/>
            <person name="Bjorn M von Reumont"/>
            <person name="Adriana Vella"/>
            <person name="Wilfried Haerty"/>
        </authorList>
    </citation>
    <scope>NUCLEOTIDE SEQUENCE [LARGE SCALE GENOMIC DNA]</scope>
</reference>
<feature type="transmembrane region" description="Helical" evidence="10">
    <location>
        <begin position="489"/>
        <end position="517"/>
    </location>
</feature>
<keyword evidence="2" id="KW-1003">Cell membrane</keyword>